<accession>A0ABQ9T9C2</accession>
<evidence type="ECO:0000313" key="5">
    <source>
        <dbReference type="Proteomes" id="UP001266305"/>
    </source>
</evidence>
<keyword evidence="1" id="KW-0378">Hydrolase</keyword>
<feature type="domain" description="DDX60-like winged helix" evidence="3">
    <location>
        <begin position="37"/>
        <end position="68"/>
    </location>
</feature>
<dbReference type="PANTHER" id="PTHR44533">
    <property type="entry name" value="DEAD/H RNA HELICASE, PUTATIVE-RELATED"/>
    <property type="match status" value="1"/>
</dbReference>
<comment type="caution">
    <text evidence="4">The sequence shown here is derived from an EMBL/GenBank/DDBJ whole genome shotgun (WGS) entry which is preliminary data.</text>
</comment>
<proteinExistence type="predicted"/>
<evidence type="ECO:0000256" key="1">
    <source>
        <dbReference type="ARBA" id="ARBA00022801"/>
    </source>
</evidence>
<sequence>MSGRAGRRGQDLLGDVYFFDIPLPKIKRLIASNVPELRGQFPLSITLVLRLMMLASKKDDPEDAKAKVPCWTLPEVQSSAMVWL</sequence>
<reference evidence="4 5" key="1">
    <citation type="submission" date="2023-05" db="EMBL/GenBank/DDBJ databases">
        <title>B98-5 Cell Line De Novo Hybrid Assembly: An Optical Mapping Approach.</title>
        <authorList>
            <person name="Kananen K."/>
            <person name="Auerbach J.A."/>
            <person name="Kautto E."/>
            <person name="Blachly J.S."/>
        </authorList>
    </citation>
    <scope>NUCLEOTIDE SEQUENCE [LARGE SCALE GENOMIC DNA]</scope>
    <source>
        <strain evidence="4">B95-8</strain>
        <tissue evidence="4">Cell line</tissue>
    </source>
</reference>
<dbReference type="InterPro" id="IPR059032">
    <property type="entry name" value="WHD_DDX60"/>
</dbReference>
<keyword evidence="2" id="KW-0067">ATP-binding</keyword>
<keyword evidence="2" id="KW-0547">Nucleotide-binding</keyword>
<dbReference type="EMBL" id="JASSZA010000326">
    <property type="protein sequence ID" value="KAK2081333.1"/>
    <property type="molecule type" value="Genomic_DNA"/>
</dbReference>
<keyword evidence="2" id="KW-0347">Helicase</keyword>
<organism evidence="4 5">
    <name type="scientific">Saguinus oedipus</name>
    <name type="common">Cotton-top tamarin</name>
    <name type="synonym">Oedipomidas oedipus</name>
    <dbReference type="NCBI Taxonomy" id="9490"/>
    <lineage>
        <taxon>Eukaryota</taxon>
        <taxon>Metazoa</taxon>
        <taxon>Chordata</taxon>
        <taxon>Craniata</taxon>
        <taxon>Vertebrata</taxon>
        <taxon>Euteleostomi</taxon>
        <taxon>Mammalia</taxon>
        <taxon>Eutheria</taxon>
        <taxon>Euarchontoglires</taxon>
        <taxon>Primates</taxon>
        <taxon>Haplorrhini</taxon>
        <taxon>Platyrrhini</taxon>
        <taxon>Cebidae</taxon>
        <taxon>Callitrichinae</taxon>
        <taxon>Saguinus</taxon>
    </lineage>
</organism>
<dbReference type="Proteomes" id="UP001266305">
    <property type="component" value="Unassembled WGS sequence"/>
</dbReference>
<evidence type="ECO:0000256" key="2">
    <source>
        <dbReference type="ARBA" id="ARBA00022806"/>
    </source>
</evidence>
<dbReference type="InterPro" id="IPR052431">
    <property type="entry name" value="SKI2_subfamily_helicases"/>
</dbReference>
<dbReference type="Pfam" id="PF26076">
    <property type="entry name" value="WHD_DDX60"/>
    <property type="match status" value="1"/>
</dbReference>
<evidence type="ECO:0000313" key="4">
    <source>
        <dbReference type="EMBL" id="KAK2081333.1"/>
    </source>
</evidence>
<protein>
    <submittedName>
        <fullName evidence="4">ATP-dependent RNA helicase DDX60-like</fullName>
    </submittedName>
</protein>
<gene>
    <name evidence="4" type="primary">DDX60L</name>
    <name evidence="4" type="ORF">P7K49_040862</name>
</gene>
<evidence type="ECO:0000259" key="3">
    <source>
        <dbReference type="Pfam" id="PF26076"/>
    </source>
</evidence>
<dbReference type="PANTHER" id="PTHR44533:SF1">
    <property type="entry name" value="ATP-DEPENDENT RNA HELICASE DDX60-LIKE-RELATED"/>
    <property type="match status" value="1"/>
</dbReference>
<keyword evidence="5" id="KW-1185">Reference proteome</keyword>
<name>A0ABQ9T9C2_SAGOE</name>